<protein>
    <submittedName>
        <fullName evidence="1">Uncharacterized protein</fullName>
    </submittedName>
</protein>
<name>A0ABX7Y5H0_9ACTN</name>
<sequence length="241" mass="27301">METEENLAASSAEQLAQLMAAWAEPVESRKNLLQMRGGRHWWEAHIEAVNLMVDMEAQVEKRKDPRLQNSWKRIEPRLWRCIFATEYRMNETGINWVAFEEDTLVILDAIVSALTYGRWRIVETREFLELRDELEGLKSDIKDTNLSDEVREYVLHLLARVEEALAEVAVTGTADVRALADQLIGSVGRLFVFKDDGEESKNFRNRLKRLSDRLGGFLNSPLVVAIAGGVAGNFVGQITAG</sequence>
<dbReference type="RefSeq" id="WP_212324390.1">
    <property type="nucleotide sequence ID" value="NZ_AP024463.1"/>
</dbReference>
<evidence type="ECO:0000313" key="1">
    <source>
        <dbReference type="EMBL" id="QUC08455.1"/>
    </source>
</evidence>
<dbReference type="Proteomes" id="UP000678513">
    <property type="component" value="Chromosome"/>
</dbReference>
<accession>A0ABX7Y5H0</accession>
<reference evidence="1 2" key="1">
    <citation type="submission" date="2021-03" db="EMBL/GenBank/DDBJ databases">
        <title>Human Oral Microbial Genomes.</title>
        <authorList>
            <person name="Johnston C.D."/>
            <person name="Chen T."/>
            <person name="Dewhirst F.E."/>
        </authorList>
    </citation>
    <scope>NUCLEOTIDE SEQUENCE [LARGE SCALE GENOMIC DNA]</scope>
    <source>
        <strain evidence="1 2">DSMZ 100122</strain>
    </source>
</reference>
<keyword evidence="2" id="KW-1185">Reference proteome</keyword>
<proteinExistence type="predicted"/>
<gene>
    <name evidence="1" type="ORF">J5A65_01505</name>
</gene>
<organism evidence="1 2">
    <name type="scientific">Arachnia rubra</name>
    <dbReference type="NCBI Taxonomy" id="1547448"/>
    <lineage>
        <taxon>Bacteria</taxon>
        <taxon>Bacillati</taxon>
        <taxon>Actinomycetota</taxon>
        <taxon>Actinomycetes</taxon>
        <taxon>Propionibacteriales</taxon>
        <taxon>Propionibacteriaceae</taxon>
        <taxon>Arachnia</taxon>
    </lineage>
</organism>
<evidence type="ECO:0000313" key="2">
    <source>
        <dbReference type="Proteomes" id="UP000678513"/>
    </source>
</evidence>
<dbReference type="EMBL" id="CP072384">
    <property type="protein sequence ID" value="QUC08455.1"/>
    <property type="molecule type" value="Genomic_DNA"/>
</dbReference>